<gene>
    <name evidence="1" type="ORF">KEC16_02675</name>
</gene>
<sequence length="50" mass="5683">MSMLSGMSGPAFWLKIRRCVVLYNVVRGYHKVLEARVPAKRMSANSERGE</sequence>
<evidence type="ECO:0008006" key="3">
    <source>
        <dbReference type="Google" id="ProtNLM"/>
    </source>
</evidence>
<reference evidence="1 2" key="1">
    <citation type="submission" date="2021-04" db="EMBL/GenBank/DDBJ databases">
        <title>Magnetospirillum sulfuroxidans sp. nov., a facultative chemolithoautotrophic sulfur-oxidizing alphaproteobacterium isolated from freshwater sediment and proposals for Paramagetospirillum gen. nov., and Magnetospirillaceae fam. nov.</title>
        <authorList>
            <person name="Koziaeva V."/>
            <person name="Geelhoed J.S."/>
            <person name="Sorokin D.Y."/>
            <person name="Grouzdev D.S."/>
        </authorList>
    </citation>
    <scope>NUCLEOTIDE SEQUENCE [LARGE SCALE GENOMIC DNA]</scope>
    <source>
        <strain evidence="1 2">J10</strain>
    </source>
</reference>
<evidence type="ECO:0000313" key="1">
    <source>
        <dbReference type="EMBL" id="MBR9970615.1"/>
    </source>
</evidence>
<dbReference type="EMBL" id="JAGTUF010000001">
    <property type="protein sequence ID" value="MBR9970615.1"/>
    <property type="molecule type" value="Genomic_DNA"/>
</dbReference>
<dbReference type="RefSeq" id="WP_211546367.1">
    <property type="nucleotide sequence ID" value="NZ_JAGTUF010000001.1"/>
</dbReference>
<evidence type="ECO:0000313" key="2">
    <source>
        <dbReference type="Proteomes" id="UP000680714"/>
    </source>
</evidence>
<protein>
    <recommendedName>
        <fullName evidence="3">Transposase</fullName>
    </recommendedName>
</protein>
<accession>A0ABS5I850</accession>
<keyword evidence="2" id="KW-1185">Reference proteome</keyword>
<dbReference type="Proteomes" id="UP000680714">
    <property type="component" value="Unassembled WGS sequence"/>
</dbReference>
<organism evidence="1 2">
    <name type="scientific">Magnetospirillum sulfuroxidans</name>
    <dbReference type="NCBI Taxonomy" id="611300"/>
    <lineage>
        <taxon>Bacteria</taxon>
        <taxon>Pseudomonadati</taxon>
        <taxon>Pseudomonadota</taxon>
        <taxon>Alphaproteobacteria</taxon>
        <taxon>Rhodospirillales</taxon>
        <taxon>Rhodospirillaceae</taxon>
        <taxon>Magnetospirillum</taxon>
    </lineage>
</organism>
<proteinExistence type="predicted"/>
<name>A0ABS5I850_9PROT</name>
<comment type="caution">
    <text evidence="1">The sequence shown here is derived from an EMBL/GenBank/DDBJ whole genome shotgun (WGS) entry which is preliminary data.</text>
</comment>